<dbReference type="NCBIfam" id="TIGR00115">
    <property type="entry name" value="tig"/>
    <property type="match status" value="1"/>
</dbReference>
<evidence type="ECO:0000256" key="11">
    <source>
        <dbReference type="HAMAP-Rule" id="MF_00303"/>
    </source>
</evidence>
<keyword evidence="11" id="KW-0963">Cytoplasm</keyword>
<dbReference type="EMBL" id="MGJL01000019">
    <property type="protein sequence ID" value="OGN07789.1"/>
    <property type="molecule type" value="Genomic_DNA"/>
</dbReference>
<dbReference type="HAMAP" id="MF_00303">
    <property type="entry name" value="Trigger_factor_Tig"/>
    <property type="match status" value="1"/>
</dbReference>
<dbReference type="PROSITE" id="PS50059">
    <property type="entry name" value="FKBP_PPIASE"/>
    <property type="match status" value="1"/>
</dbReference>
<dbReference type="Gene3D" id="3.30.70.1050">
    <property type="entry name" value="Trigger factor ribosome-binding domain"/>
    <property type="match status" value="1"/>
</dbReference>
<evidence type="ECO:0000256" key="10">
    <source>
        <dbReference type="ARBA" id="ARBA00029986"/>
    </source>
</evidence>
<dbReference type="Proteomes" id="UP000178023">
    <property type="component" value="Unassembled WGS sequence"/>
</dbReference>
<dbReference type="Pfam" id="PF05698">
    <property type="entry name" value="Trigger_C"/>
    <property type="match status" value="1"/>
</dbReference>
<keyword evidence="8 11" id="KW-0413">Isomerase</keyword>
<evidence type="ECO:0000256" key="1">
    <source>
        <dbReference type="ARBA" id="ARBA00000971"/>
    </source>
</evidence>
<dbReference type="PIRSF" id="PIRSF003095">
    <property type="entry name" value="Trigger_factor"/>
    <property type="match status" value="1"/>
</dbReference>
<evidence type="ECO:0000256" key="9">
    <source>
        <dbReference type="ARBA" id="ARBA00023306"/>
    </source>
</evidence>
<sequence length="428" mass="47951">MHYSLKKIEDIQYQLSVELDEDDLKKYLDKAGREVSQSLKIDGFRTGKAPKELVQKYADQVKISEIAIEDALRGSFSSISEEKNLDIINTSDLKVEENSPGKLRYSLRLAVYPEINLPDLSSAKVKKTSISVSGEELETALGTLRASRAQASQKDGTTELGDRVEIDFEVTSEGKVIEGGVSKNHPLVLGKGNFIPGFEEQLIGMGKGEEKTFSLAVPADYYEKSVAGKKLDFKVKINLVQKVKLPELDDNFAKSLGNFKTVQALRESVENGLKQEKEAKQKQRIRVEILERLTKESKIKPSKFLVERQLDNMVADFDEHLHGQGMELGLYLAHVKKTQDELRKDWQAEAEKQVDMSLILHKIAKENDILATSEEIDKETGSFIDSLSARGQPEESKIDIAGLKEQIGKRIVNEKTLALLEKRCVTEA</sequence>
<feature type="coiled-coil region" evidence="14">
    <location>
        <begin position="262"/>
        <end position="293"/>
    </location>
</feature>
<dbReference type="SUPFAM" id="SSF54534">
    <property type="entry name" value="FKBP-like"/>
    <property type="match status" value="1"/>
</dbReference>
<dbReference type="GO" id="GO:0015031">
    <property type="term" value="P:protein transport"/>
    <property type="evidence" value="ECO:0007669"/>
    <property type="project" value="UniProtKB-UniRule"/>
</dbReference>
<evidence type="ECO:0000256" key="14">
    <source>
        <dbReference type="SAM" id="Coils"/>
    </source>
</evidence>
<proteinExistence type="inferred from homology"/>
<dbReference type="InterPro" id="IPR036611">
    <property type="entry name" value="Trigger_fac_ribosome-bd_sf"/>
</dbReference>
<evidence type="ECO:0000313" key="16">
    <source>
        <dbReference type="EMBL" id="OGN07789.1"/>
    </source>
</evidence>
<evidence type="ECO:0000256" key="13">
    <source>
        <dbReference type="RuleBase" id="RU003914"/>
    </source>
</evidence>
<feature type="domain" description="PPIase FKBP-type" evidence="15">
    <location>
        <begin position="161"/>
        <end position="249"/>
    </location>
</feature>
<evidence type="ECO:0000256" key="4">
    <source>
        <dbReference type="ARBA" id="ARBA00016902"/>
    </source>
</evidence>
<evidence type="ECO:0000256" key="6">
    <source>
        <dbReference type="ARBA" id="ARBA00023110"/>
    </source>
</evidence>
<comment type="domain">
    <text evidence="11">Consists of 3 domains; the N-terminus binds the ribosome, the middle domain has PPIase activity, while the C-terminus has intrinsic chaperone activity on its own.</text>
</comment>
<evidence type="ECO:0000256" key="12">
    <source>
        <dbReference type="PROSITE-ProRule" id="PRU00277"/>
    </source>
</evidence>
<evidence type="ECO:0000256" key="7">
    <source>
        <dbReference type="ARBA" id="ARBA00023186"/>
    </source>
</evidence>
<dbReference type="Gene3D" id="1.10.3120.10">
    <property type="entry name" value="Trigger factor, C-terminal domain"/>
    <property type="match status" value="1"/>
</dbReference>
<dbReference type="InterPro" id="IPR027304">
    <property type="entry name" value="Trigger_fact/SurA_dom_sf"/>
</dbReference>
<dbReference type="FunFam" id="3.10.50.40:FF:000001">
    <property type="entry name" value="Trigger factor"/>
    <property type="match status" value="1"/>
</dbReference>
<dbReference type="GO" id="GO:0005737">
    <property type="term" value="C:cytoplasm"/>
    <property type="evidence" value="ECO:0007669"/>
    <property type="project" value="UniProtKB-SubCell"/>
</dbReference>
<gene>
    <name evidence="11" type="primary">tig</name>
    <name evidence="16" type="ORF">A2750_01520</name>
</gene>
<dbReference type="InterPro" id="IPR037041">
    <property type="entry name" value="Trigger_fac_C_sf"/>
</dbReference>
<dbReference type="GO" id="GO:0003755">
    <property type="term" value="F:peptidyl-prolyl cis-trans isomerase activity"/>
    <property type="evidence" value="ECO:0007669"/>
    <property type="project" value="UniProtKB-UniRule"/>
</dbReference>
<dbReference type="InterPro" id="IPR008881">
    <property type="entry name" value="Trigger_fac_ribosome-bd_bac"/>
</dbReference>
<dbReference type="InterPro" id="IPR046357">
    <property type="entry name" value="PPIase_dom_sf"/>
</dbReference>
<keyword evidence="6 11" id="KW-0697">Rotamase</keyword>
<keyword evidence="5 11" id="KW-0132">Cell division</keyword>
<dbReference type="Pfam" id="PF05697">
    <property type="entry name" value="Trigger_N"/>
    <property type="match status" value="1"/>
</dbReference>
<dbReference type="Gene3D" id="3.10.50.40">
    <property type="match status" value="1"/>
</dbReference>
<evidence type="ECO:0000256" key="2">
    <source>
        <dbReference type="ARBA" id="ARBA00005464"/>
    </source>
</evidence>
<name>A0A1F8F688_9BACT</name>
<dbReference type="InterPro" id="IPR008880">
    <property type="entry name" value="Trigger_fac_C"/>
</dbReference>
<organism evidence="16 17">
    <name type="scientific">Candidatus Yanofskybacteria bacterium RIFCSPHIGHO2_01_FULL_45_42</name>
    <dbReference type="NCBI Taxonomy" id="1802671"/>
    <lineage>
        <taxon>Bacteria</taxon>
        <taxon>Candidatus Yanofskyibacteriota</taxon>
    </lineage>
</organism>
<comment type="caution">
    <text evidence="16">The sequence shown here is derived from an EMBL/GenBank/DDBJ whole genome shotgun (WGS) entry which is preliminary data.</text>
</comment>
<keyword evidence="9 11" id="KW-0131">Cell cycle</keyword>
<reference evidence="16 17" key="1">
    <citation type="journal article" date="2016" name="Nat. Commun.">
        <title>Thousands of microbial genomes shed light on interconnected biogeochemical processes in an aquifer system.</title>
        <authorList>
            <person name="Anantharaman K."/>
            <person name="Brown C.T."/>
            <person name="Hug L.A."/>
            <person name="Sharon I."/>
            <person name="Castelle C.J."/>
            <person name="Probst A.J."/>
            <person name="Thomas B.C."/>
            <person name="Singh A."/>
            <person name="Wilkins M.J."/>
            <person name="Karaoz U."/>
            <person name="Brodie E.L."/>
            <person name="Williams K.H."/>
            <person name="Hubbard S.S."/>
            <person name="Banfield J.F."/>
        </authorList>
    </citation>
    <scope>NUCLEOTIDE SEQUENCE [LARGE SCALE GENOMIC DNA]</scope>
</reference>
<protein>
    <recommendedName>
        <fullName evidence="4 11">Trigger factor</fullName>
        <shortName evidence="11">TF</shortName>
        <ecNumber evidence="3 11">5.2.1.8</ecNumber>
    </recommendedName>
    <alternativeName>
        <fullName evidence="10 11">PPIase</fullName>
    </alternativeName>
</protein>
<dbReference type="EC" id="5.2.1.8" evidence="3 11"/>
<dbReference type="SUPFAM" id="SSF109998">
    <property type="entry name" value="Triger factor/SurA peptide-binding domain-like"/>
    <property type="match status" value="1"/>
</dbReference>
<comment type="subcellular location">
    <subcellularLocation>
        <location evidence="11">Cytoplasm</location>
    </subcellularLocation>
    <text evidence="11">About half TF is bound to the ribosome near the polypeptide exit tunnel while the other half is free in the cytoplasm.</text>
</comment>
<evidence type="ECO:0000256" key="3">
    <source>
        <dbReference type="ARBA" id="ARBA00013194"/>
    </source>
</evidence>
<dbReference type="InterPro" id="IPR005215">
    <property type="entry name" value="Trig_fac"/>
</dbReference>
<keyword evidence="7 11" id="KW-0143">Chaperone</keyword>
<evidence type="ECO:0000256" key="8">
    <source>
        <dbReference type="ARBA" id="ARBA00023235"/>
    </source>
</evidence>
<keyword evidence="14" id="KW-0175">Coiled coil</keyword>
<evidence type="ECO:0000259" key="15">
    <source>
        <dbReference type="PROSITE" id="PS50059"/>
    </source>
</evidence>
<comment type="function">
    <text evidence="11">Involved in protein export. Acts as a chaperone by maintaining the newly synthesized protein in an open conformation. Functions as a peptidyl-prolyl cis-trans isomerase.</text>
</comment>
<evidence type="ECO:0000313" key="17">
    <source>
        <dbReference type="Proteomes" id="UP000178023"/>
    </source>
</evidence>
<evidence type="ECO:0000256" key="5">
    <source>
        <dbReference type="ARBA" id="ARBA00022618"/>
    </source>
</evidence>
<comment type="similarity">
    <text evidence="2 11 13">Belongs to the FKBP-type PPIase family. Tig subfamily.</text>
</comment>
<dbReference type="SUPFAM" id="SSF102735">
    <property type="entry name" value="Trigger factor ribosome-binding domain"/>
    <property type="match status" value="1"/>
</dbReference>
<dbReference type="AlphaFoldDB" id="A0A1F8F688"/>
<dbReference type="GO" id="GO:0006457">
    <property type="term" value="P:protein folding"/>
    <property type="evidence" value="ECO:0007669"/>
    <property type="project" value="UniProtKB-UniRule"/>
</dbReference>
<comment type="catalytic activity">
    <reaction evidence="1 11 12">
        <text>[protein]-peptidylproline (omega=180) = [protein]-peptidylproline (omega=0)</text>
        <dbReference type="Rhea" id="RHEA:16237"/>
        <dbReference type="Rhea" id="RHEA-COMP:10747"/>
        <dbReference type="Rhea" id="RHEA-COMP:10748"/>
        <dbReference type="ChEBI" id="CHEBI:83833"/>
        <dbReference type="ChEBI" id="CHEBI:83834"/>
        <dbReference type="EC" id="5.2.1.8"/>
    </reaction>
</comment>
<accession>A0A1F8F688</accession>
<dbReference type="GO" id="GO:0051301">
    <property type="term" value="P:cell division"/>
    <property type="evidence" value="ECO:0007669"/>
    <property type="project" value="UniProtKB-KW"/>
</dbReference>
<dbReference type="InterPro" id="IPR001179">
    <property type="entry name" value="PPIase_FKBP_dom"/>
</dbReference>
<dbReference type="Pfam" id="PF00254">
    <property type="entry name" value="FKBP_C"/>
    <property type="match status" value="1"/>
</dbReference>